<accession>A0A811YKB2</accession>
<gene>
    <name evidence="2" type="ORF">NYPRO_LOCUS10081</name>
</gene>
<evidence type="ECO:0000256" key="1">
    <source>
        <dbReference type="SAM" id="MobiDB-lite"/>
    </source>
</evidence>
<reference evidence="2" key="1">
    <citation type="submission" date="2020-12" db="EMBL/GenBank/DDBJ databases">
        <authorList>
            <consortium name="Molecular Ecology Group"/>
        </authorList>
    </citation>
    <scope>NUCLEOTIDE SEQUENCE</scope>
    <source>
        <strain evidence="2">TBG_1078</strain>
    </source>
</reference>
<dbReference type="Proteomes" id="UP000645828">
    <property type="component" value="Unassembled WGS sequence"/>
</dbReference>
<feature type="compositionally biased region" description="Basic and acidic residues" evidence="1">
    <location>
        <begin position="13"/>
        <end position="39"/>
    </location>
</feature>
<proteinExistence type="predicted"/>
<dbReference type="AlphaFoldDB" id="A0A811YKB2"/>
<keyword evidence="3" id="KW-1185">Reference proteome</keyword>
<feature type="region of interest" description="Disordered" evidence="1">
    <location>
        <begin position="1"/>
        <end position="185"/>
    </location>
</feature>
<name>A0A811YKB2_NYCPR</name>
<protein>
    <submittedName>
        <fullName evidence="2">(raccoon dog) hypothetical protein</fullName>
    </submittedName>
</protein>
<evidence type="ECO:0000313" key="2">
    <source>
        <dbReference type="EMBL" id="CAD7677284.1"/>
    </source>
</evidence>
<sequence>MQRKQPAPSSFLSDRRPTGRELPGQDRERAREPTGRERGGGGGRWALTGQPVHPAPHPPRHFGHCLHAAGGTQAAARPHSGWAGAYPRALRQRRAPPFPAASRGVGGSEDHPTARGRSNGRCRQVGSTAPVFRVGPMSSSDGTSPYPGRRGGGAPGAGVESGAPPPRKPKASPKPGTGSSPPPPP</sequence>
<dbReference type="EMBL" id="CAJHUB010000678">
    <property type="protein sequence ID" value="CAD7677284.1"/>
    <property type="molecule type" value="Genomic_DNA"/>
</dbReference>
<evidence type="ECO:0000313" key="3">
    <source>
        <dbReference type="Proteomes" id="UP000645828"/>
    </source>
</evidence>
<comment type="caution">
    <text evidence="2">The sequence shown here is derived from an EMBL/GenBank/DDBJ whole genome shotgun (WGS) entry which is preliminary data.</text>
</comment>
<organism evidence="2 3">
    <name type="scientific">Nyctereutes procyonoides</name>
    <name type="common">Raccoon dog</name>
    <name type="synonym">Canis procyonoides</name>
    <dbReference type="NCBI Taxonomy" id="34880"/>
    <lineage>
        <taxon>Eukaryota</taxon>
        <taxon>Metazoa</taxon>
        <taxon>Chordata</taxon>
        <taxon>Craniata</taxon>
        <taxon>Vertebrata</taxon>
        <taxon>Euteleostomi</taxon>
        <taxon>Mammalia</taxon>
        <taxon>Eutheria</taxon>
        <taxon>Laurasiatheria</taxon>
        <taxon>Carnivora</taxon>
        <taxon>Caniformia</taxon>
        <taxon>Canidae</taxon>
        <taxon>Nyctereutes</taxon>
    </lineage>
</organism>